<dbReference type="InterPro" id="IPR036634">
    <property type="entry name" value="PRD_sf"/>
</dbReference>
<dbReference type="GO" id="GO:0006355">
    <property type="term" value="P:regulation of DNA-templated transcription"/>
    <property type="evidence" value="ECO:0007669"/>
    <property type="project" value="InterPro"/>
</dbReference>
<dbReference type="PATRIC" id="fig|903983.4.peg.976"/>
<keyword evidence="1" id="KW-0808">Transferase</keyword>
<sequence>MSLHLSKREIKILLLLLDLDESVTTKELAETFQVSVRTIKYDLENVRDWFKEQNVVLQTRRNKGIWLEIPDSERLTLKNEIIEVERFETYPDQELRVNQLIFHLLLASKYLTSHELADGLQVSRNTVISDLERVEEKIRVYDLALDRQSRQGFSIIGEESKIRLLMEFITQKEITEYDIYQIMSYFVQSGQKKKMKEVHVGVNTIFQNIYQVALKEMTSLLDPSLFDQFNYSEILSITLRVAIAVSRMQLHHTVGGYKMLTNQKVLQQKEELPFLLMNKVFNHYELPLLADEYLYIYSDVFVANNQQDIVGLTEELIKDVSEEINFPFYRDRQLFTNLFAHLSLRLTKKHLFINEYNPFVDDIKAKYPQLFSAIQFASQSDIVGSALLINDSFIAYIALHFLVAYEKNRHEINVVRIVYVCSTGLGVTSLIEQKILEEVSNVEIAGFASVLNAVDVIEEKNPDLVLSIFPIEILNRPFIKVNPLPTTADIHSIQEEVNKILTHNQARKVPRLIPRQQVKEKQGIEVESRDIIVRTYVIYEELLKVFAEKLTQEYKEAFLLHVMLMVHRITFDSQYENEGNVVKEMLLAQQELVEKIEQIFAKNDLMVNQAEITALLNYIREG</sequence>
<evidence type="ECO:0000256" key="1">
    <source>
        <dbReference type="ARBA" id="ARBA00022679"/>
    </source>
</evidence>
<dbReference type="SUPFAM" id="SSF52794">
    <property type="entry name" value="PTS system IIB component-like"/>
    <property type="match status" value="1"/>
</dbReference>
<dbReference type="InterPro" id="IPR013011">
    <property type="entry name" value="PTS_EIIB_2"/>
</dbReference>
<evidence type="ECO:0000259" key="6">
    <source>
        <dbReference type="PROSITE" id="PS51099"/>
    </source>
</evidence>
<dbReference type="Proteomes" id="UP000094764">
    <property type="component" value="Unassembled WGS sequence"/>
</dbReference>
<dbReference type="Pfam" id="PF05043">
    <property type="entry name" value="Mga"/>
    <property type="match status" value="1"/>
</dbReference>
<dbReference type="InterPro" id="IPR013196">
    <property type="entry name" value="HTH_11"/>
</dbReference>
<comment type="caution">
    <text evidence="8">The sequence shown here is derived from an EMBL/GenBank/DDBJ whole genome shotgun (WGS) entry which is preliminary data.</text>
</comment>
<dbReference type="Gene3D" id="1.10.10.10">
    <property type="entry name" value="Winged helix-like DNA-binding domain superfamily/Winged helix DNA-binding domain"/>
    <property type="match status" value="2"/>
</dbReference>
<dbReference type="STRING" id="903983.BCR23_13805"/>
<keyword evidence="3" id="KW-0805">Transcription regulation</keyword>
<name>A0A1E5H000_9ENTE</name>
<dbReference type="OrthoDB" id="369398at2"/>
<feature type="domain" description="PTS EIIB type-2" evidence="6">
    <location>
        <begin position="415"/>
        <end position="505"/>
    </location>
</feature>
<dbReference type="CDD" id="cd05568">
    <property type="entry name" value="PTS_IIB_bgl_like"/>
    <property type="match status" value="1"/>
</dbReference>
<dbReference type="PANTHER" id="PTHR30185:SF18">
    <property type="entry name" value="TRANSCRIPTIONAL REGULATOR MTLR"/>
    <property type="match status" value="1"/>
</dbReference>
<keyword evidence="5" id="KW-0804">Transcription</keyword>
<dbReference type="PROSITE" id="PS51099">
    <property type="entry name" value="PTS_EIIB_TYPE_2"/>
    <property type="match status" value="1"/>
</dbReference>
<accession>A0A1E5H000</accession>
<organism evidence="8 9">
    <name type="scientific">Enterococcus quebecensis</name>
    <dbReference type="NCBI Taxonomy" id="903983"/>
    <lineage>
        <taxon>Bacteria</taxon>
        <taxon>Bacillati</taxon>
        <taxon>Bacillota</taxon>
        <taxon>Bacilli</taxon>
        <taxon>Lactobacillales</taxon>
        <taxon>Enterococcaceae</taxon>
        <taxon>Enterococcus</taxon>
    </lineage>
</organism>
<evidence type="ECO:0000256" key="2">
    <source>
        <dbReference type="ARBA" id="ARBA00022737"/>
    </source>
</evidence>
<proteinExistence type="predicted"/>
<dbReference type="PROSITE" id="PS51372">
    <property type="entry name" value="PRD_2"/>
    <property type="match status" value="1"/>
</dbReference>
<evidence type="ECO:0000259" key="7">
    <source>
        <dbReference type="PROSITE" id="PS51372"/>
    </source>
</evidence>
<evidence type="ECO:0000256" key="5">
    <source>
        <dbReference type="ARBA" id="ARBA00023163"/>
    </source>
</evidence>
<dbReference type="InterPro" id="IPR011608">
    <property type="entry name" value="PRD"/>
</dbReference>
<dbReference type="Pfam" id="PF08279">
    <property type="entry name" value="HTH_11"/>
    <property type="match status" value="1"/>
</dbReference>
<dbReference type="InterPro" id="IPR036388">
    <property type="entry name" value="WH-like_DNA-bd_sf"/>
</dbReference>
<evidence type="ECO:0000313" key="8">
    <source>
        <dbReference type="EMBL" id="OEG18301.1"/>
    </source>
</evidence>
<evidence type="ECO:0000313" key="9">
    <source>
        <dbReference type="Proteomes" id="UP000094764"/>
    </source>
</evidence>
<keyword evidence="2" id="KW-0677">Repeat</keyword>
<dbReference type="PANTHER" id="PTHR30185">
    <property type="entry name" value="CRYPTIC BETA-GLUCOSIDE BGL OPERON ANTITERMINATOR"/>
    <property type="match status" value="1"/>
</dbReference>
<dbReference type="GO" id="GO:0008982">
    <property type="term" value="F:protein-N(PI)-phosphohistidine-sugar phosphotransferase activity"/>
    <property type="evidence" value="ECO:0007669"/>
    <property type="project" value="InterPro"/>
</dbReference>
<dbReference type="AlphaFoldDB" id="A0A1E5H000"/>
<gene>
    <name evidence="8" type="ORF">BCR23_13805</name>
</gene>
<reference evidence="9" key="1">
    <citation type="submission" date="2016-09" db="EMBL/GenBank/DDBJ databases">
        <authorList>
            <person name="Gulvik C.A."/>
        </authorList>
    </citation>
    <scope>NUCLEOTIDE SEQUENCE [LARGE SCALE GENOMIC DNA]</scope>
    <source>
        <strain evidence="9">LMG 26306</strain>
    </source>
</reference>
<evidence type="ECO:0000256" key="4">
    <source>
        <dbReference type="ARBA" id="ARBA00023159"/>
    </source>
</evidence>
<dbReference type="Pfam" id="PF00874">
    <property type="entry name" value="PRD"/>
    <property type="match status" value="1"/>
</dbReference>
<evidence type="ECO:0000256" key="3">
    <source>
        <dbReference type="ARBA" id="ARBA00023015"/>
    </source>
</evidence>
<dbReference type="SUPFAM" id="SSF63520">
    <property type="entry name" value="PTS-regulatory domain, PRD"/>
    <property type="match status" value="1"/>
</dbReference>
<feature type="domain" description="PRD" evidence="7">
    <location>
        <begin position="304"/>
        <end position="411"/>
    </location>
</feature>
<dbReference type="Gene3D" id="1.10.1790.10">
    <property type="entry name" value="PRD domain"/>
    <property type="match status" value="1"/>
</dbReference>
<keyword evidence="9" id="KW-1185">Reference proteome</keyword>
<dbReference type="RefSeq" id="WP_069634186.1">
    <property type="nucleotide sequence ID" value="NZ_JXKZ01000016.1"/>
</dbReference>
<protein>
    <submittedName>
        <fullName evidence="8">Transcriptional antiterminator</fullName>
    </submittedName>
</protein>
<dbReference type="InterPro" id="IPR036095">
    <property type="entry name" value="PTS_EIIB-like_sf"/>
</dbReference>
<dbReference type="GO" id="GO:0009401">
    <property type="term" value="P:phosphoenolpyruvate-dependent sugar phosphotransferase system"/>
    <property type="evidence" value="ECO:0007669"/>
    <property type="project" value="InterPro"/>
</dbReference>
<dbReference type="InterPro" id="IPR007737">
    <property type="entry name" value="Mga_HTH"/>
</dbReference>
<keyword evidence="4" id="KW-0010">Activator</keyword>
<dbReference type="InterPro" id="IPR050661">
    <property type="entry name" value="BglG_antiterminators"/>
</dbReference>
<dbReference type="EMBL" id="MIKB01000004">
    <property type="protein sequence ID" value="OEG18301.1"/>
    <property type="molecule type" value="Genomic_DNA"/>
</dbReference>